<dbReference type="InterPro" id="IPR005474">
    <property type="entry name" value="Transketolase_N"/>
</dbReference>
<dbReference type="Pfam" id="PF00456">
    <property type="entry name" value="Transketolase_N"/>
    <property type="match status" value="1"/>
</dbReference>
<dbReference type="SUPFAM" id="SSF52518">
    <property type="entry name" value="Thiamin diphosphate-binding fold (THDP-binding)"/>
    <property type="match status" value="1"/>
</dbReference>
<protein>
    <submittedName>
        <fullName evidence="2">Transketolase N-terminal section</fullName>
    </submittedName>
</protein>
<dbReference type="AlphaFoldDB" id="A0A0C2YRJ0"/>
<proteinExistence type="predicted"/>
<accession>A0A0C2YRJ0</accession>
<feature type="domain" description="Transketolase N-terminal" evidence="1">
    <location>
        <begin position="26"/>
        <end position="279"/>
    </location>
</feature>
<name>A0A0C2YRJ0_PARME</name>
<sequence>MMSQESAIRQAARQAEARPLDNRSKHLRRLVVEGLLGGGRGHIGSSMSPIEILRVLYDEVMRFDPAQPKWTGRDRFILSKGHGCLAQYALLVDKGFIARETLGTFCKKDSILGGHPEANKIPGVEASTGALGHGLSIGVGMALAARVQKRDSRVFVVMGDGEINEGSVWEAAMSAGKHRLSNLVAIVDYNKIQSYAFTDEVQPLDPLPEKWAAFGFDAIEVDGHDVEALSKLFRELRYDGDKPTAIIAHTVKGRGVPFAEHQPSWHHKNKFTDEEVRAIAAALEDA</sequence>
<dbReference type="STRING" id="272627.CCC_00809"/>
<dbReference type="Proteomes" id="UP000031971">
    <property type="component" value="Unassembled WGS sequence"/>
</dbReference>
<evidence type="ECO:0000313" key="2">
    <source>
        <dbReference type="EMBL" id="KIL97748.1"/>
    </source>
</evidence>
<dbReference type="Gene3D" id="3.40.50.970">
    <property type="match status" value="1"/>
</dbReference>
<dbReference type="CDD" id="cd02012">
    <property type="entry name" value="TPP_TK"/>
    <property type="match status" value="1"/>
</dbReference>
<keyword evidence="3" id="KW-1185">Reference proteome</keyword>
<dbReference type="PANTHER" id="PTHR47514">
    <property type="entry name" value="TRANSKETOLASE N-TERMINAL SECTION-RELATED"/>
    <property type="match status" value="1"/>
</dbReference>
<evidence type="ECO:0000259" key="1">
    <source>
        <dbReference type="Pfam" id="PF00456"/>
    </source>
</evidence>
<gene>
    <name evidence="2" type="ORF">CCC_00809</name>
</gene>
<comment type="caution">
    <text evidence="2">The sequence shown here is derived from an EMBL/GenBank/DDBJ whole genome shotgun (WGS) entry which is preliminary data.</text>
</comment>
<dbReference type="PANTHER" id="PTHR47514:SF2">
    <property type="entry name" value="TRANSKETOLASE"/>
    <property type="match status" value="1"/>
</dbReference>
<evidence type="ECO:0000313" key="3">
    <source>
        <dbReference type="Proteomes" id="UP000031971"/>
    </source>
</evidence>
<reference evidence="2 3" key="1">
    <citation type="submission" date="2015-01" db="EMBL/GenBank/DDBJ databases">
        <title>Genome Sequence of Magnetospirillum magnetotacticum Strain MS-1.</title>
        <authorList>
            <person name="Marinov G.K."/>
            <person name="Smalley M.D."/>
            <person name="DeSalvo G."/>
        </authorList>
    </citation>
    <scope>NUCLEOTIDE SEQUENCE [LARGE SCALE GENOMIC DNA]</scope>
    <source>
        <strain evidence="2 3">MS-1</strain>
    </source>
</reference>
<dbReference type="InterPro" id="IPR029061">
    <property type="entry name" value="THDP-binding"/>
</dbReference>
<dbReference type="EMBL" id="JXSL01000030">
    <property type="protein sequence ID" value="KIL97748.1"/>
    <property type="molecule type" value="Genomic_DNA"/>
</dbReference>
<organism evidence="2 3">
    <name type="scientific">Paramagnetospirillum magnetotacticum MS-1</name>
    <dbReference type="NCBI Taxonomy" id="272627"/>
    <lineage>
        <taxon>Bacteria</taxon>
        <taxon>Pseudomonadati</taxon>
        <taxon>Pseudomonadota</taxon>
        <taxon>Alphaproteobacteria</taxon>
        <taxon>Rhodospirillales</taxon>
        <taxon>Magnetospirillaceae</taxon>
        <taxon>Paramagnetospirillum</taxon>
    </lineage>
</organism>